<accession>A0ABN3TIC7</accession>
<dbReference type="PANTHER" id="PTHR33055:SF16">
    <property type="entry name" value="TRANSPOSASE FOR INSERTION SEQUENCE ELEMENT IS1547"/>
    <property type="match status" value="1"/>
</dbReference>
<evidence type="ECO:0000313" key="4">
    <source>
        <dbReference type="Proteomes" id="UP001501666"/>
    </source>
</evidence>
<evidence type="ECO:0000313" key="3">
    <source>
        <dbReference type="EMBL" id="GAA2703468.1"/>
    </source>
</evidence>
<feature type="domain" description="Transposase IS110-like N-terminal" evidence="1">
    <location>
        <begin position="22"/>
        <end position="169"/>
    </location>
</feature>
<dbReference type="EMBL" id="BAAATE010000109">
    <property type="protein sequence ID" value="GAA2703468.1"/>
    <property type="molecule type" value="Genomic_DNA"/>
</dbReference>
<proteinExistence type="predicted"/>
<gene>
    <name evidence="3" type="ORF">GCM10010412_101420</name>
</gene>
<sequence length="366" mass="39447">MSRPTDDHTATADADAQEEIVLGVDTHADIHVAAVITVMGVLTGTRAFPATADGYAALLEWARGHGRLRRAGVEGTSSHGTALNRYLRRHSLQVLEVNRPDRARRRRRGKSDAVDAENAARAVLSQEATAIAKTGDGAVEMIRMLKVAKDSAVKARTQAINQLRAVLMRADPALREALAGLGPVTLVRTCANLPDAEHRTIDDAARGVLRMLARRILALTEEARAHERSLVAIISECAPKLLQRHGIGPDTAAALLITAGDNPDRLASEAAFAALCGVNPIEASSGKTVRHRLNRGGDRRSNSALYTIVVTRLGRDARTRAYAERRTSEGKSKKEIIRCLKRYVAREVFPIITEALSPARTPSAAA</sequence>
<dbReference type="NCBIfam" id="NF033542">
    <property type="entry name" value="transpos_IS110"/>
    <property type="match status" value="1"/>
</dbReference>
<comment type="caution">
    <text evidence="3">The sequence shown here is derived from an EMBL/GenBank/DDBJ whole genome shotgun (WGS) entry which is preliminary data.</text>
</comment>
<dbReference type="Pfam" id="PF02371">
    <property type="entry name" value="Transposase_20"/>
    <property type="match status" value="1"/>
</dbReference>
<organism evidence="3 4">
    <name type="scientific">Nonomuraea recticatena</name>
    <dbReference type="NCBI Taxonomy" id="46178"/>
    <lineage>
        <taxon>Bacteria</taxon>
        <taxon>Bacillati</taxon>
        <taxon>Actinomycetota</taxon>
        <taxon>Actinomycetes</taxon>
        <taxon>Streptosporangiales</taxon>
        <taxon>Streptosporangiaceae</taxon>
        <taxon>Nonomuraea</taxon>
    </lineage>
</organism>
<reference evidence="3 4" key="1">
    <citation type="journal article" date="2019" name="Int. J. Syst. Evol. Microbiol.">
        <title>The Global Catalogue of Microorganisms (GCM) 10K type strain sequencing project: providing services to taxonomists for standard genome sequencing and annotation.</title>
        <authorList>
            <consortium name="The Broad Institute Genomics Platform"/>
            <consortium name="The Broad Institute Genome Sequencing Center for Infectious Disease"/>
            <person name="Wu L."/>
            <person name="Ma J."/>
        </authorList>
    </citation>
    <scope>NUCLEOTIDE SEQUENCE [LARGE SCALE GENOMIC DNA]</scope>
    <source>
        <strain evidence="3 4">JCM 6835</strain>
    </source>
</reference>
<dbReference type="InterPro" id="IPR003346">
    <property type="entry name" value="Transposase_20"/>
</dbReference>
<evidence type="ECO:0000259" key="2">
    <source>
        <dbReference type="Pfam" id="PF02371"/>
    </source>
</evidence>
<dbReference type="PANTHER" id="PTHR33055">
    <property type="entry name" value="TRANSPOSASE FOR INSERTION SEQUENCE ELEMENT IS1111A"/>
    <property type="match status" value="1"/>
</dbReference>
<dbReference type="Pfam" id="PF01548">
    <property type="entry name" value="DEDD_Tnp_IS110"/>
    <property type="match status" value="1"/>
</dbReference>
<name>A0ABN3TIC7_9ACTN</name>
<dbReference type="InterPro" id="IPR002525">
    <property type="entry name" value="Transp_IS110-like_N"/>
</dbReference>
<dbReference type="Proteomes" id="UP001501666">
    <property type="component" value="Unassembled WGS sequence"/>
</dbReference>
<keyword evidence="4" id="KW-1185">Reference proteome</keyword>
<dbReference type="InterPro" id="IPR047650">
    <property type="entry name" value="Transpos_IS110"/>
</dbReference>
<protein>
    <submittedName>
        <fullName evidence="3">IS110 family transposase</fullName>
    </submittedName>
</protein>
<evidence type="ECO:0000259" key="1">
    <source>
        <dbReference type="Pfam" id="PF01548"/>
    </source>
</evidence>
<feature type="domain" description="Transposase IS116/IS110/IS902 C-terminal" evidence="2">
    <location>
        <begin position="241"/>
        <end position="322"/>
    </location>
</feature>
<dbReference type="RefSeq" id="WP_379506962.1">
    <property type="nucleotide sequence ID" value="NZ_BAAATE010000109.1"/>
</dbReference>